<keyword evidence="2" id="KW-0540">Nuclease</keyword>
<dbReference type="RefSeq" id="WP_264791453.1">
    <property type="nucleotide sequence ID" value="NZ_AP026867.1"/>
</dbReference>
<keyword evidence="2" id="KW-0378">Hydrolase</keyword>
<dbReference type="KEGG" id="aup:AsAng_0008240"/>
<dbReference type="EMBL" id="AP026867">
    <property type="protein sequence ID" value="BDS10117.1"/>
    <property type="molecule type" value="Genomic_DNA"/>
</dbReference>
<name>A0A915YBN0_9BACT</name>
<gene>
    <name evidence="2" type="ORF">AsAng_0008240</name>
</gene>
<evidence type="ECO:0000313" key="3">
    <source>
        <dbReference type="Proteomes" id="UP001060919"/>
    </source>
</evidence>
<keyword evidence="1" id="KW-0175">Coiled coil</keyword>
<proteinExistence type="predicted"/>
<dbReference type="GO" id="GO:0004519">
    <property type="term" value="F:endonuclease activity"/>
    <property type="evidence" value="ECO:0007669"/>
    <property type="project" value="UniProtKB-KW"/>
</dbReference>
<evidence type="ECO:0000313" key="2">
    <source>
        <dbReference type="EMBL" id="BDS10117.1"/>
    </source>
</evidence>
<organism evidence="2 3">
    <name type="scientific">Aureispira anguillae</name>
    <dbReference type="NCBI Taxonomy" id="2864201"/>
    <lineage>
        <taxon>Bacteria</taxon>
        <taxon>Pseudomonadati</taxon>
        <taxon>Bacteroidota</taxon>
        <taxon>Saprospiria</taxon>
        <taxon>Saprospirales</taxon>
        <taxon>Saprospiraceae</taxon>
        <taxon>Aureispira</taxon>
    </lineage>
</organism>
<sequence length="444" mass="51368">MKILTINFNLIEKSNQFKVDRILFDSKNTFLDGDIIFWNMNATHYHYKLMSNRSIGLNNFKQLQAIFEKRKTELKTFFKLKRRLILLSPNFAPIDFHFTVDKNQIKKTIDFSNLIPTSLLENFQTEELLGSNISCIENQSLKQFIVSEGKHFSYNRTLLGKVGIPIMHIKDTSNVVGSYIPINPGKVFIFPNIGINNSLYSIDIVNNFLSKLNSFTKEFDIPLPKPTNWQLPEWANKCKLPGENKATKELEELMKQKALIEQKIKDQEETISEFNKLKTLFTGQSDPLETTVEKVLREIGFTFEETEKGRDDLIIKFQDKVGVVEIKGIKKSAAEKHAAQLQKWVTNYHIDKGTEPKGILIANTYRETPLNERIETIDKPNFPNQMMNYVNKQEHCILTSTQLLHLYFDFKKGEITLDNIGNKLFETVGELIYKKEHSASISIE</sequence>
<feature type="coiled-coil region" evidence="1">
    <location>
        <begin position="243"/>
        <end position="277"/>
    </location>
</feature>
<dbReference type="Proteomes" id="UP001060919">
    <property type="component" value="Chromosome"/>
</dbReference>
<reference evidence="2" key="1">
    <citation type="submission" date="2022-09" db="EMBL/GenBank/DDBJ databases">
        <title>Aureispira anguillicida sp. nov., isolated from Leptocephalus of Japanese eel Anguilla japonica.</title>
        <authorList>
            <person name="Yuasa K."/>
            <person name="Mekata T."/>
            <person name="Ikunari K."/>
        </authorList>
    </citation>
    <scope>NUCLEOTIDE SEQUENCE</scope>
    <source>
        <strain evidence="2">EL160426</strain>
    </source>
</reference>
<evidence type="ECO:0000256" key="1">
    <source>
        <dbReference type="SAM" id="Coils"/>
    </source>
</evidence>
<dbReference type="AlphaFoldDB" id="A0A915YBN0"/>
<accession>A0A915YBN0</accession>
<keyword evidence="2" id="KW-0255">Endonuclease</keyword>
<keyword evidence="3" id="KW-1185">Reference proteome</keyword>
<protein>
    <submittedName>
        <fullName evidence="2">Restriction endonuclease</fullName>
    </submittedName>
</protein>